<sequence length="224" mass="24299">MRTSGGAAGTLPRPTEADMYARSSTVHARSSAVDAGITYIHDTVWPGLTELDGYVGLSLLVDRQTGRCIVTTAWDSEEAMHASRRTADTYRDHAAEILGGSPTVDEWEIAALHRDHRSSPGACVRVTWARVAHENVERAVDGFRLATIPALEELDGFCSASLMVDRDSGFGVASVAFDSAEALRRNRQAMEELRSATIRDAGAEILDECDCDLVLAHLRVPEMA</sequence>
<dbReference type="InterPro" id="IPR011008">
    <property type="entry name" value="Dimeric_a/b-barrel"/>
</dbReference>
<dbReference type="eggNOG" id="COG1359">
    <property type="taxonomic scope" value="Bacteria"/>
</dbReference>
<accession>A4TFF6</accession>
<reference evidence="1" key="1">
    <citation type="submission" date="2007-04" db="EMBL/GenBank/DDBJ databases">
        <authorList>
            <consortium name="US DOE Joint Genome Institute"/>
            <person name="Copeland A."/>
            <person name="Lucas S."/>
            <person name="Lapidus A."/>
            <person name="Barry K."/>
            <person name="Detter J.C."/>
            <person name="Glavina del Rio T."/>
            <person name="Hammon N."/>
            <person name="Israni S."/>
            <person name="Dalin E."/>
            <person name="Tice H."/>
            <person name="Pitluck S."/>
            <person name="Chain P."/>
            <person name="Malfatti S."/>
            <person name="Shin M."/>
            <person name="Vergez L."/>
            <person name="Schmutz J."/>
            <person name="Larimer F."/>
            <person name="Land M."/>
            <person name="Hauser L."/>
            <person name="Kyrpides N."/>
            <person name="Mikhailova N."/>
            <person name="Miller C."/>
            <person name="Richardson P."/>
        </authorList>
    </citation>
    <scope>NUCLEOTIDE SEQUENCE</scope>
    <source>
        <strain evidence="1">PYR-GCK</strain>
    </source>
</reference>
<dbReference type="AlphaFoldDB" id="A4TFF6"/>
<dbReference type="KEGG" id="mgi:Mflv_4652"/>
<name>A4TFF6_MYCGI</name>
<proteinExistence type="predicted"/>
<dbReference type="EMBL" id="CP000656">
    <property type="protein sequence ID" value="ABP47120.1"/>
    <property type="molecule type" value="Genomic_DNA"/>
</dbReference>
<organism evidence="1">
    <name type="scientific">Mycolicibacterium gilvum (strain PYR-GCK)</name>
    <name type="common">Mycobacterium gilvum (strain PYR-GCK)</name>
    <dbReference type="NCBI Taxonomy" id="350054"/>
    <lineage>
        <taxon>Bacteria</taxon>
        <taxon>Bacillati</taxon>
        <taxon>Actinomycetota</taxon>
        <taxon>Actinomycetes</taxon>
        <taxon>Mycobacteriales</taxon>
        <taxon>Mycobacteriaceae</taxon>
        <taxon>Mycolicibacterium</taxon>
    </lineage>
</organism>
<protein>
    <recommendedName>
        <fullName evidence="2">ABM domain-containing protein</fullName>
    </recommendedName>
</protein>
<dbReference type="STRING" id="350054.Mflv_4652"/>
<gene>
    <name evidence="1" type="ordered locus">Mflv_4652</name>
</gene>
<evidence type="ECO:0000313" key="1">
    <source>
        <dbReference type="EMBL" id="ABP47120.1"/>
    </source>
</evidence>
<reference evidence="1" key="2">
    <citation type="journal article" date="2013" name="PLoS ONE">
        <title>A Gene Expression Study of the Activities of Aromatic Ring-Cleavage Dioxygenases in Mycobacterium gilvum PYR-GCK to Changes in Salinity and pH during Pyrene Degradation.</title>
        <authorList>
            <person name="Badejo A.C."/>
            <person name="Badejo A.O."/>
            <person name="Shin K.H."/>
            <person name="Chai Y.G."/>
        </authorList>
    </citation>
    <scope>NUCLEOTIDE SEQUENCE [LARGE SCALE GENOMIC DNA]</scope>
    <source>
        <strain evidence="1">PYR-GCK</strain>
    </source>
</reference>
<dbReference type="SUPFAM" id="SSF54909">
    <property type="entry name" value="Dimeric alpha+beta barrel"/>
    <property type="match status" value="1"/>
</dbReference>
<evidence type="ECO:0008006" key="2">
    <source>
        <dbReference type="Google" id="ProtNLM"/>
    </source>
</evidence>
<dbReference type="HOGENOM" id="CLU_088918_0_0_11"/>